<dbReference type="EMBL" id="QUBR01000001">
    <property type="protein sequence ID" value="REK72134.1"/>
    <property type="molecule type" value="Genomic_DNA"/>
</dbReference>
<feature type="transmembrane region" description="Helical" evidence="1">
    <location>
        <begin position="35"/>
        <end position="56"/>
    </location>
</feature>
<gene>
    <name evidence="2" type="ORF">DX116_00320</name>
</gene>
<evidence type="ECO:0000313" key="2">
    <source>
        <dbReference type="EMBL" id="REK72134.1"/>
    </source>
</evidence>
<keyword evidence="3" id="KW-1185">Reference proteome</keyword>
<accession>A0A371P828</accession>
<name>A0A371P828_9ACTN</name>
<comment type="caution">
    <text evidence="2">The sequence shown here is derived from an EMBL/GenBank/DDBJ whole genome shotgun (WGS) entry which is preliminary data.</text>
</comment>
<evidence type="ECO:0000313" key="3">
    <source>
        <dbReference type="Proteomes" id="UP000265581"/>
    </source>
</evidence>
<proteinExistence type="predicted"/>
<protein>
    <submittedName>
        <fullName evidence="2">Uncharacterized protein</fullName>
    </submittedName>
</protein>
<reference evidence="2 3" key="1">
    <citation type="submission" date="2018-08" db="EMBL/GenBank/DDBJ databases">
        <title>Aeromicrobium sp. M2KJ-4, whole genome shotgun sequence.</title>
        <authorList>
            <person name="Tuo L."/>
        </authorList>
    </citation>
    <scope>NUCLEOTIDE SEQUENCE [LARGE SCALE GENOMIC DNA]</scope>
    <source>
        <strain evidence="2 3">M2KJ-4</strain>
    </source>
</reference>
<sequence length="121" mass="13832">MTGEALAVPENGPFAPTRPIPELTNLYENRQLVPWLVYVGLGGRYCWAVSLGWMRWDGKKWKRTRIEHVNEAVRRALSGLHGRSEGLPGRDYLLSLDQTFTMTRRLRETLAVDPAELGIQR</sequence>
<dbReference type="Proteomes" id="UP000265581">
    <property type="component" value="Unassembled WGS sequence"/>
</dbReference>
<organism evidence="2 3">
    <name type="scientific">Aeromicrobium endophyticum</name>
    <dbReference type="NCBI Taxonomy" id="2292704"/>
    <lineage>
        <taxon>Bacteria</taxon>
        <taxon>Bacillati</taxon>
        <taxon>Actinomycetota</taxon>
        <taxon>Actinomycetes</taxon>
        <taxon>Propionibacteriales</taxon>
        <taxon>Nocardioidaceae</taxon>
        <taxon>Aeromicrobium</taxon>
    </lineage>
</organism>
<keyword evidence="1" id="KW-0472">Membrane</keyword>
<dbReference type="OrthoDB" id="9763644at2"/>
<evidence type="ECO:0000256" key="1">
    <source>
        <dbReference type="SAM" id="Phobius"/>
    </source>
</evidence>
<dbReference type="AlphaFoldDB" id="A0A371P828"/>
<dbReference type="RefSeq" id="WP_119702269.1">
    <property type="nucleotide sequence ID" value="NZ_JBHSOI010000001.1"/>
</dbReference>
<keyword evidence="1" id="KW-1133">Transmembrane helix</keyword>
<keyword evidence="1" id="KW-0812">Transmembrane</keyword>